<dbReference type="AlphaFoldDB" id="A0A9E6ZQY8"/>
<dbReference type="PANTHER" id="PTHR36919">
    <property type="entry name" value="BLR1215 PROTEIN"/>
    <property type="match status" value="1"/>
</dbReference>
<gene>
    <name evidence="2" type="ORF">MQE35_15730</name>
</gene>
<dbReference type="EMBL" id="CP094358">
    <property type="protein sequence ID" value="UOB17178.1"/>
    <property type="molecule type" value="Genomic_DNA"/>
</dbReference>
<dbReference type="KEGG" id="fbm:MQE35_15730"/>
<dbReference type="PANTHER" id="PTHR36919:SF3">
    <property type="entry name" value="BLL5882 PROTEIN"/>
    <property type="match status" value="1"/>
</dbReference>
<dbReference type="Gene3D" id="2.40.128.520">
    <property type="match status" value="1"/>
</dbReference>
<evidence type="ECO:0000313" key="3">
    <source>
        <dbReference type="Proteomes" id="UP000831290"/>
    </source>
</evidence>
<dbReference type="RefSeq" id="WP_255842454.1">
    <property type="nucleotide sequence ID" value="NZ_CP094358.1"/>
</dbReference>
<reference evidence="2" key="1">
    <citation type="submission" date="2022-03" db="EMBL/GenBank/DDBJ databases">
        <title>Description of Abyssus ytuae gen. nov., sp. nov., a novel member of the family Flavobacteriaceae isolated from the sediment of Mariana Trench.</title>
        <authorList>
            <person name="Zhang J."/>
            <person name="Xu X."/>
        </authorList>
    </citation>
    <scope>NUCLEOTIDE SEQUENCE</scope>
    <source>
        <strain evidence="2">MT3330</strain>
    </source>
</reference>
<keyword evidence="3" id="KW-1185">Reference proteome</keyword>
<name>A0A9E6ZQY8_9FLAO</name>
<accession>A0A9E6ZQY8</accession>
<proteinExistence type="predicted"/>
<organism evidence="2 3">
    <name type="scientific">Abyssalbus ytuae</name>
    <dbReference type="NCBI Taxonomy" id="2926907"/>
    <lineage>
        <taxon>Bacteria</taxon>
        <taxon>Pseudomonadati</taxon>
        <taxon>Bacteroidota</taxon>
        <taxon>Flavobacteriia</taxon>
        <taxon>Flavobacteriales</taxon>
        <taxon>Flavobacteriaceae</taxon>
        <taxon>Abyssalbus</taxon>
    </lineage>
</organism>
<feature type="domain" description="DUF2147" evidence="1">
    <location>
        <begin position="23"/>
        <end position="138"/>
    </location>
</feature>
<sequence length="140" mass="16097">MKKILIVFFLGGISFLNAQSIFGKWKTIDDETGKARSIVQIYEEGGKVFGKIVDILQEEKKNKKCIKCKGEKKDKPIMGLVIMEGLVLNDNTYEDGIILDPGRGKEYKCKIWVDEDDSDVLNVRGYIAFLYRTQQWIRVK</sequence>
<evidence type="ECO:0000313" key="2">
    <source>
        <dbReference type="EMBL" id="UOB17178.1"/>
    </source>
</evidence>
<protein>
    <submittedName>
        <fullName evidence="2">DUF2147 domain-containing protein</fullName>
    </submittedName>
</protein>
<dbReference type="InterPro" id="IPR019223">
    <property type="entry name" value="DUF2147"/>
</dbReference>
<dbReference type="Pfam" id="PF09917">
    <property type="entry name" value="DUF2147"/>
    <property type="match status" value="1"/>
</dbReference>
<evidence type="ECO:0000259" key="1">
    <source>
        <dbReference type="Pfam" id="PF09917"/>
    </source>
</evidence>
<dbReference type="Proteomes" id="UP000831290">
    <property type="component" value="Chromosome"/>
</dbReference>